<comment type="caution">
    <text evidence="1">The sequence shown here is derived from an EMBL/GenBank/DDBJ whole genome shotgun (WGS) entry which is preliminary data.</text>
</comment>
<keyword evidence="2" id="KW-1185">Reference proteome</keyword>
<evidence type="ECO:0000313" key="1">
    <source>
        <dbReference type="EMBL" id="GHE58135.1"/>
    </source>
</evidence>
<name>A0ABQ3I678_9BACT</name>
<reference evidence="2" key="1">
    <citation type="journal article" date="2019" name="Int. J. Syst. Evol. Microbiol.">
        <title>The Global Catalogue of Microorganisms (GCM) 10K type strain sequencing project: providing services to taxonomists for standard genome sequencing and annotation.</title>
        <authorList>
            <consortium name="The Broad Institute Genomics Platform"/>
            <consortium name="The Broad Institute Genome Sequencing Center for Infectious Disease"/>
            <person name="Wu L."/>
            <person name="Ma J."/>
        </authorList>
    </citation>
    <scope>NUCLEOTIDE SEQUENCE [LARGE SCALE GENOMIC DNA]</scope>
    <source>
        <strain evidence="2">CGMCC 1.15111</strain>
    </source>
</reference>
<organism evidence="1 2">
    <name type="scientific">Roseivirga thermotolerans</name>
    <dbReference type="NCBI Taxonomy" id="1758176"/>
    <lineage>
        <taxon>Bacteria</taxon>
        <taxon>Pseudomonadati</taxon>
        <taxon>Bacteroidota</taxon>
        <taxon>Cytophagia</taxon>
        <taxon>Cytophagales</taxon>
        <taxon>Roseivirgaceae</taxon>
        <taxon>Roseivirga</taxon>
    </lineage>
</organism>
<dbReference type="RefSeq" id="WP_189629246.1">
    <property type="nucleotide sequence ID" value="NZ_BNAG01000001.1"/>
</dbReference>
<dbReference type="EMBL" id="BNAG01000001">
    <property type="protein sequence ID" value="GHE58135.1"/>
    <property type="molecule type" value="Genomic_DNA"/>
</dbReference>
<accession>A0ABQ3I678</accession>
<dbReference type="Proteomes" id="UP000658258">
    <property type="component" value="Unassembled WGS sequence"/>
</dbReference>
<gene>
    <name evidence="1" type="ORF">GCM10011340_11690</name>
</gene>
<evidence type="ECO:0000313" key="2">
    <source>
        <dbReference type="Proteomes" id="UP000658258"/>
    </source>
</evidence>
<sequence length="200" mass="23759">MERDVFVQLITRKVPKEALDYCIQLYEDQPFQFRLSKKRQSKLGDYRFDPRAKSHTVTVNEDLHPYQFLITYVHEVAHRRVHEQHRNLKPHGLHWKNEFRRLMLPLLRPEVFPNTVLGPLARHMKNPKASTSADPALMIALKQFEANSERSTIASLPLLAEFRFRKRYFRKLEVKRTRALCLDLENKKRYLIPLVAEVDG</sequence>
<protein>
    <submittedName>
        <fullName evidence="1">Metallopeptidase</fullName>
    </submittedName>
</protein>
<proteinExistence type="predicted"/>